<dbReference type="InterPro" id="IPR018171">
    <property type="entry name" value="Pept_tRNA_hydro_CS"/>
</dbReference>
<dbReference type="GO" id="GO:0004045">
    <property type="term" value="F:peptidyl-tRNA hydrolase activity"/>
    <property type="evidence" value="ECO:0007669"/>
    <property type="project" value="UniProtKB-EC"/>
</dbReference>
<feature type="compositionally biased region" description="Polar residues" evidence="6">
    <location>
        <begin position="107"/>
        <end position="117"/>
    </location>
</feature>
<dbReference type="NCBIfam" id="TIGR00447">
    <property type="entry name" value="pth"/>
    <property type="match status" value="1"/>
</dbReference>
<feature type="region of interest" description="Disordered" evidence="6">
    <location>
        <begin position="1"/>
        <end position="22"/>
    </location>
</feature>
<reference evidence="7" key="1">
    <citation type="journal article" date="2020" name="Stud. Mycol.">
        <title>101 Dothideomycetes genomes: a test case for predicting lifestyles and emergence of pathogens.</title>
        <authorList>
            <person name="Haridas S."/>
            <person name="Albert R."/>
            <person name="Binder M."/>
            <person name="Bloem J."/>
            <person name="Labutti K."/>
            <person name="Salamov A."/>
            <person name="Andreopoulos B."/>
            <person name="Baker S."/>
            <person name="Barry K."/>
            <person name="Bills G."/>
            <person name="Bluhm B."/>
            <person name="Cannon C."/>
            <person name="Castanera R."/>
            <person name="Culley D."/>
            <person name="Daum C."/>
            <person name="Ezra D."/>
            <person name="Gonzalez J."/>
            <person name="Henrissat B."/>
            <person name="Kuo A."/>
            <person name="Liang C."/>
            <person name="Lipzen A."/>
            <person name="Lutzoni F."/>
            <person name="Magnuson J."/>
            <person name="Mondo S."/>
            <person name="Nolan M."/>
            <person name="Ohm R."/>
            <person name="Pangilinan J."/>
            <person name="Park H.-J."/>
            <person name="Ramirez L."/>
            <person name="Alfaro M."/>
            <person name="Sun H."/>
            <person name="Tritt A."/>
            <person name="Yoshinaga Y."/>
            <person name="Zwiers L.-H."/>
            <person name="Turgeon B."/>
            <person name="Goodwin S."/>
            <person name="Spatafora J."/>
            <person name="Crous P."/>
            <person name="Grigoriev I."/>
        </authorList>
    </citation>
    <scope>NUCLEOTIDE SEQUENCE</scope>
    <source>
        <strain evidence="7">CBS 109.77</strain>
    </source>
</reference>
<evidence type="ECO:0000256" key="2">
    <source>
        <dbReference type="ARBA" id="ARBA00022555"/>
    </source>
</evidence>
<keyword evidence="8" id="KW-1185">Reference proteome</keyword>
<evidence type="ECO:0000256" key="5">
    <source>
        <dbReference type="ARBA" id="ARBA00038063"/>
    </source>
</evidence>
<dbReference type="InterPro" id="IPR001328">
    <property type="entry name" value="Pept_tRNA_hydro"/>
</dbReference>
<evidence type="ECO:0000256" key="3">
    <source>
        <dbReference type="ARBA" id="ARBA00022801"/>
    </source>
</evidence>
<feature type="region of interest" description="Disordered" evidence="6">
    <location>
        <begin position="34"/>
        <end position="120"/>
    </location>
</feature>
<name>A0A6A6XG37_9PLEO</name>
<keyword evidence="3 7" id="KW-0378">Hydrolase</keyword>
<feature type="compositionally biased region" description="Low complexity" evidence="6">
    <location>
        <begin position="73"/>
        <end position="93"/>
    </location>
</feature>
<dbReference type="Gene3D" id="3.40.50.1470">
    <property type="entry name" value="Peptidyl-tRNA hydrolase"/>
    <property type="match status" value="1"/>
</dbReference>
<keyword evidence="2" id="KW-0820">tRNA-binding</keyword>
<dbReference type="EMBL" id="MU001863">
    <property type="protein sequence ID" value="KAF2795301.1"/>
    <property type="molecule type" value="Genomic_DNA"/>
</dbReference>
<dbReference type="OrthoDB" id="1711136at2759"/>
<evidence type="ECO:0000256" key="1">
    <source>
        <dbReference type="ARBA" id="ARBA00013260"/>
    </source>
</evidence>
<dbReference type="Proteomes" id="UP000799757">
    <property type="component" value="Unassembled WGS sequence"/>
</dbReference>
<organism evidence="7 8">
    <name type="scientific">Melanomma pulvis-pyrius CBS 109.77</name>
    <dbReference type="NCBI Taxonomy" id="1314802"/>
    <lineage>
        <taxon>Eukaryota</taxon>
        <taxon>Fungi</taxon>
        <taxon>Dikarya</taxon>
        <taxon>Ascomycota</taxon>
        <taxon>Pezizomycotina</taxon>
        <taxon>Dothideomycetes</taxon>
        <taxon>Pleosporomycetidae</taxon>
        <taxon>Pleosporales</taxon>
        <taxon>Melanommataceae</taxon>
        <taxon>Melanomma</taxon>
    </lineage>
</organism>
<accession>A0A6A6XG37</accession>
<proteinExistence type="inferred from homology"/>
<dbReference type="SUPFAM" id="SSF53178">
    <property type="entry name" value="Peptidyl-tRNA hydrolase-like"/>
    <property type="match status" value="1"/>
</dbReference>
<evidence type="ECO:0000256" key="4">
    <source>
        <dbReference type="ARBA" id="ARBA00022884"/>
    </source>
</evidence>
<comment type="similarity">
    <text evidence="5">Belongs to the PTH family.</text>
</comment>
<dbReference type="InterPro" id="IPR036416">
    <property type="entry name" value="Pept_tRNA_hydro_sf"/>
</dbReference>
<dbReference type="Pfam" id="PF01195">
    <property type="entry name" value="Pept_tRNA_hydro"/>
    <property type="match status" value="1"/>
</dbReference>
<protein>
    <recommendedName>
        <fullName evidence="1">peptidyl-tRNA hydrolase</fullName>
        <ecNumber evidence="1">3.1.1.29</ecNumber>
    </recommendedName>
</protein>
<dbReference type="AlphaFoldDB" id="A0A6A6XG37"/>
<evidence type="ECO:0000313" key="8">
    <source>
        <dbReference type="Proteomes" id="UP000799757"/>
    </source>
</evidence>
<feature type="compositionally biased region" description="Basic residues" evidence="6">
    <location>
        <begin position="57"/>
        <end position="66"/>
    </location>
</feature>
<dbReference type="GO" id="GO:0000049">
    <property type="term" value="F:tRNA binding"/>
    <property type="evidence" value="ECO:0007669"/>
    <property type="project" value="UniProtKB-KW"/>
</dbReference>
<dbReference type="PROSITE" id="PS01196">
    <property type="entry name" value="PEPT_TRNA_HYDROL_2"/>
    <property type="match status" value="1"/>
</dbReference>
<evidence type="ECO:0000313" key="7">
    <source>
        <dbReference type="EMBL" id="KAF2795301.1"/>
    </source>
</evidence>
<evidence type="ECO:0000256" key="6">
    <source>
        <dbReference type="SAM" id="MobiDB-lite"/>
    </source>
</evidence>
<dbReference type="EC" id="3.1.1.29" evidence="1"/>
<dbReference type="PANTHER" id="PTHR17224">
    <property type="entry name" value="PEPTIDYL-TRNA HYDROLASE"/>
    <property type="match status" value="1"/>
</dbReference>
<dbReference type="PANTHER" id="PTHR17224:SF1">
    <property type="entry name" value="PEPTIDYL-TRNA HYDROLASE"/>
    <property type="match status" value="1"/>
</dbReference>
<keyword evidence="4" id="KW-0694">RNA-binding</keyword>
<gene>
    <name evidence="7" type="ORF">K505DRAFT_324144</name>
</gene>
<sequence length="337" mass="36229">MMNTHARAHVRGRGPQPIPGPSIIISIENLDIEDHTSDDNESENEDTTTIAPSLSRKEKRKKRKPRNLPTPPSSDSTKSTISTSTDPSSNSNTEAPLSKAKPHKKNNPSTTISIPTPLNSPMPPGANTLYPLLVCSLGNPGSAYANTLHSAGHTVLNEIATRGMYTPFSKGLSGLVSRPNTTRYKLSLTGGYHKAADVGLVEGEDDFVLWQSTTLMNVSGGSVRKAWTAFEKEQRARGMEGRLVVVHDELEAALGKVSVKDGGASPRGHNGLKSCQASLSGVKWWRVGVGIGRPESREASVVSKYVLSKMNRGEQASIENAAYGVLKVLRDIQEGKK</sequence>
<dbReference type="CDD" id="cd00462">
    <property type="entry name" value="PTH"/>
    <property type="match status" value="1"/>
</dbReference>
<feature type="compositionally biased region" description="Basic residues" evidence="6">
    <location>
        <begin position="1"/>
        <end position="12"/>
    </location>
</feature>